<dbReference type="KEGG" id="dzi:111297612"/>
<dbReference type="SUPFAM" id="SSF57889">
    <property type="entry name" value="Cysteine-rich domain"/>
    <property type="match status" value="3"/>
</dbReference>
<dbReference type="InterPro" id="IPR053192">
    <property type="entry name" value="Vacuole_Formation_Reg"/>
</dbReference>
<keyword evidence="1" id="KW-0677">Repeat</keyword>
<dbReference type="Proteomes" id="UP000515121">
    <property type="component" value="Unplaced"/>
</dbReference>
<gene>
    <name evidence="4" type="primary">LOC111297612</name>
</gene>
<name>A0A6P5Z627_DURZI</name>
<dbReference type="GeneID" id="111297612"/>
<dbReference type="RefSeq" id="XP_022748002.1">
    <property type="nucleotide sequence ID" value="XM_022892267.1"/>
</dbReference>
<protein>
    <submittedName>
        <fullName evidence="4">Uncharacterized protein LOC111297612</fullName>
    </submittedName>
</protein>
<evidence type="ECO:0000256" key="1">
    <source>
        <dbReference type="ARBA" id="ARBA00022737"/>
    </source>
</evidence>
<proteinExistence type="predicted"/>
<keyword evidence="3" id="KW-1185">Reference proteome</keyword>
<accession>A0A6P5Z627</accession>
<feature type="domain" description="DC1" evidence="2">
    <location>
        <begin position="25"/>
        <end position="69"/>
    </location>
</feature>
<dbReference type="PANTHER" id="PTHR32410">
    <property type="entry name" value="CYSTEINE/HISTIDINE-RICH C1 DOMAIN FAMILY PROTEIN"/>
    <property type="match status" value="1"/>
</dbReference>
<evidence type="ECO:0000259" key="2">
    <source>
        <dbReference type="Pfam" id="PF03107"/>
    </source>
</evidence>
<evidence type="ECO:0000313" key="4">
    <source>
        <dbReference type="RefSeq" id="XP_022748002.1"/>
    </source>
</evidence>
<evidence type="ECO:0000313" key="3">
    <source>
        <dbReference type="Proteomes" id="UP000515121"/>
    </source>
</evidence>
<dbReference type="PANTHER" id="PTHR32410:SF165">
    <property type="entry name" value="C1 DOMAIN FAMILY PROTEIN, PUTATIVE-RELATED"/>
    <property type="match status" value="1"/>
</dbReference>
<sequence>MDPSFFVIKEIRHGENVINTEIKHFSHQHNLILHDEVKDHKCCDGCGQLIETSFYGCLQCEFFLHESCAELPRKKQIWFHAHQHPLNLISDCLFICDLCRFGCSGFSYKCGICDRRFCVRCAELSLACTSQGHNHPLLWYYEYDGKYCIACGVSTDDNSIYRCKGCDFNVHFRCTFLPQTARHKCDEHFLTLTYHEDNDYPEYHYCDICEEERCPSYWFYYCAICDKSAHPKCVLGDHPFVKRGTSIFIESGHPHSLVLVPKVYPYPECCKCGEPCLDLALECAETRCNYIVHWTCGYPFLREAVQIWF</sequence>
<reference evidence="4" key="1">
    <citation type="submission" date="2025-08" db="UniProtKB">
        <authorList>
            <consortium name="RefSeq"/>
        </authorList>
    </citation>
    <scope>IDENTIFICATION</scope>
    <source>
        <tissue evidence="4">Fruit stalk</tissue>
    </source>
</reference>
<feature type="domain" description="DC1" evidence="2">
    <location>
        <begin position="132"/>
        <end position="174"/>
    </location>
</feature>
<dbReference type="InterPro" id="IPR046349">
    <property type="entry name" value="C1-like_sf"/>
</dbReference>
<organism evidence="3 4">
    <name type="scientific">Durio zibethinus</name>
    <name type="common">Durian</name>
    <dbReference type="NCBI Taxonomy" id="66656"/>
    <lineage>
        <taxon>Eukaryota</taxon>
        <taxon>Viridiplantae</taxon>
        <taxon>Streptophyta</taxon>
        <taxon>Embryophyta</taxon>
        <taxon>Tracheophyta</taxon>
        <taxon>Spermatophyta</taxon>
        <taxon>Magnoliopsida</taxon>
        <taxon>eudicotyledons</taxon>
        <taxon>Gunneridae</taxon>
        <taxon>Pentapetalae</taxon>
        <taxon>rosids</taxon>
        <taxon>malvids</taxon>
        <taxon>Malvales</taxon>
        <taxon>Malvaceae</taxon>
        <taxon>Helicteroideae</taxon>
        <taxon>Durio</taxon>
    </lineage>
</organism>
<dbReference type="AlphaFoldDB" id="A0A6P5Z627"/>
<dbReference type="Pfam" id="PF03107">
    <property type="entry name" value="C1_2"/>
    <property type="match status" value="2"/>
</dbReference>
<dbReference type="OrthoDB" id="989820at2759"/>
<dbReference type="InterPro" id="IPR004146">
    <property type="entry name" value="DC1"/>
</dbReference>